<sequence length="466" mass="50923">MLAQNVYYHHYTPRTLLSLPSELVEQILDSMAPSTLPAVRQTCKTLASLSATSFDSKVLAQVSVVMAREALEGVISLLSHEVFGTFVQRLVFSTARVEERVTLLMAEIRERGLNRREARECIEAYDGAAVEQLRFVQSGVAAALLSEIFGILQARGQEVEIGVYGSPGGYGFAAAFGQLQLGAWYYRPGSTLQMLLGATMSARLPPNNIAIELDDWNTGSGGDNWRFAALVSRLATAGLQGRIDGGLRLSLVIGGKQLVLNTNTHSITLYTSPSGHAKQLFENYTLGFLIRHLFLPGVQRFSLSNLNITWDDLNALMAIRGNNIADLQISDAEIIHDVVQKPLLPELLKQYLPFEKVLLEDIGCSVAVPEMEYDADDDDADDEEDIIAPPNSPNQGFIAQDPDDDIPIPAANLLISGKHEFTGRPAVLAGLDDMIAARVQAEKEDDERLLASLALQLALQIYDAED</sequence>
<accession>A0A4S9UCV9</accession>
<evidence type="ECO:0000313" key="3">
    <source>
        <dbReference type="Proteomes" id="UP000310121"/>
    </source>
</evidence>
<dbReference type="Proteomes" id="UP000310121">
    <property type="component" value="Unassembled WGS sequence"/>
</dbReference>
<proteinExistence type="predicted"/>
<evidence type="ECO:0000313" key="2">
    <source>
        <dbReference type="EMBL" id="THZ36182.1"/>
    </source>
</evidence>
<gene>
    <name evidence="2" type="ORF">D6C90_07095</name>
</gene>
<reference evidence="2 3" key="1">
    <citation type="submission" date="2018-10" db="EMBL/GenBank/DDBJ databases">
        <title>Fifty Aureobasidium pullulans genomes reveal a recombining polyextremotolerant generalist.</title>
        <authorList>
            <person name="Gostincar C."/>
            <person name="Turk M."/>
            <person name="Zajc J."/>
            <person name="Gunde-Cimerman N."/>
        </authorList>
    </citation>
    <scope>NUCLEOTIDE SEQUENCE [LARGE SCALE GENOMIC DNA]</scope>
    <source>
        <strain evidence="2 3">EXF-3844</strain>
    </source>
</reference>
<evidence type="ECO:0000259" key="1">
    <source>
        <dbReference type="PROSITE" id="PS50181"/>
    </source>
</evidence>
<feature type="domain" description="F-box" evidence="1">
    <location>
        <begin position="13"/>
        <end position="62"/>
    </location>
</feature>
<dbReference type="PROSITE" id="PS50181">
    <property type="entry name" value="FBOX"/>
    <property type="match status" value="1"/>
</dbReference>
<dbReference type="EMBL" id="QZBN01000811">
    <property type="protein sequence ID" value="THZ36182.1"/>
    <property type="molecule type" value="Genomic_DNA"/>
</dbReference>
<dbReference type="InterPro" id="IPR001810">
    <property type="entry name" value="F-box_dom"/>
</dbReference>
<comment type="caution">
    <text evidence="2">The sequence shown here is derived from an EMBL/GenBank/DDBJ whole genome shotgun (WGS) entry which is preliminary data.</text>
</comment>
<organism evidence="2 3">
    <name type="scientific">Aureobasidium pullulans</name>
    <name type="common">Black yeast</name>
    <name type="synonym">Pullularia pullulans</name>
    <dbReference type="NCBI Taxonomy" id="5580"/>
    <lineage>
        <taxon>Eukaryota</taxon>
        <taxon>Fungi</taxon>
        <taxon>Dikarya</taxon>
        <taxon>Ascomycota</taxon>
        <taxon>Pezizomycotina</taxon>
        <taxon>Dothideomycetes</taxon>
        <taxon>Dothideomycetidae</taxon>
        <taxon>Dothideales</taxon>
        <taxon>Saccotheciaceae</taxon>
        <taxon>Aureobasidium</taxon>
    </lineage>
</organism>
<dbReference type="Pfam" id="PF00646">
    <property type="entry name" value="F-box"/>
    <property type="match status" value="1"/>
</dbReference>
<dbReference type="AlphaFoldDB" id="A0A4S9UCV9"/>
<name>A0A4S9UCV9_AURPU</name>
<protein>
    <recommendedName>
        <fullName evidence="1">F-box domain-containing protein</fullName>
    </recommendedName>
</protein>